<proteinExistence type="predicted"/>
<evidence type="ECO:0000313" key="2">
    <source>
        <dbReference type="Proteomes" id="UP000799755"/>
    </source>
</evidence>
<dbReference type="EMBL" id="MU003552">
    <property type="protein sequence ID" value="KAF2463300.1"/>
    <property type="molecule type" value="Genomic_DNA"/>
</dbReference>
<sequence>MSRLIFFATLASIAQIAISQTYPSCANSCIFNTSFASSAGCLPTDSYCLCSSSIFIQEAVCCIRASCGSTDQSNAYSTAVYNCGTWGVTLVSLRSISCSSVATSSHANSLPTTSSYTYTPSNSNYRSKNKGISTGIRAAIGLGITLVGGIIVGIACLFILRKQRAKKNAIEAANAQRASAFMGGNQGGGGGGGGGLEVKGGAQAGVNAIPPPYTASSPGIGLGSQQPGFQAQPGLQAVYPQPQSQPQSQGQLPVYPPQQQQQAPVFPHYGNIQSPISPMSSPSPPQNGGMELQGHAISSSPPPQNQNENHGMELYGSPIARGPPQQQQQQGGFQGVELPSGNTQPRHELS</sequence>
<dbReference type="Proteomes" id="UP000799755">
    <property type="component" value="Unassembled WGS sequence"/>
</dbReference>
<keyword evidence="2" id="KW-1185">Reference proteome</keyword>
<organism evidence="1 2">
    <name type="scientific">Lindgomyces ingoldianus</name>
    <dbReference type="NCBI Taxonomy" id="673940"/>
    <lineage>
        <taxon>Eukaryota</taxon>
        <taxon>Fungi</taxon>
        <taxon>Dikarya</taxon>
        <taxon>Ascomycota</taxon>
        <taxon>Pezizomycotina</taxon>
        <taxon>Dothideomycetes</taxon>
        <taxon>Pleosporomycetidae</taxon>
        <taxon>Pleosporales</taxon>
        <taxon>Lindgomycetaceae</taxon>
        <taxon>Lindgomyces</taxon>
    </lineage>
</organism>
<accession>A0ACB6Q9T5</accession>
<gene>
    <name evidence="1" type="ORF">BDR25DRAFT_115179</name>
</gene>
<reference evidence="1" key="1">
    <citation type="journal article" date="2020" name="Stud. Mycol.">
        <title>101 Dothideomycetes genomes: a test case for predicting lifestyles and emergence of pathogens.</title>
        <authorList>
            <person name="Haridas S."/>
            <person name="Albert R."/>
            <person name="Binder M."/>
            <person name="Bloem J."/>
            <person name="Labutti K."/>
            <person name="Salamov A."/>
            <person name="Andreopoulos B."/>
            <person name="Baker S."/>
            <person name="Barry K."/>
            <person name="Bills G."/>
            <person name="Bluhm B."/>
            <person name="Cannon C."/>
            <person name="Castanera R."/>
            <person name="Culley D."/>
            <person name="Daum C."/>
            <person name="Ezra D."/>
            <person name="Gonzalez J."/>
            <person name="Henrissat B."/>
            <person name="Kuo A."/>
            <person name="Liang C."/>
            <person name="Lipzen A."/>
            <person name="Lutzoni F."/>
            <person name="Magnuson J."/>
            <person name="Mondo S."/>
            <person name="Nolan M."/>
            <person name="Ohm R."/>
            <person name="Pangilinan J."/>
            <person name="Park H.-J."/>
            <person name="Ramirez L."/>
            <person name="Alfaro M."/>
            <person name="Sun H."/>
            <person name="Tritt A."/>
            <person name="Yoshinaga Y."/>
            <person name="Zwiers L.-H."/>
            <person name="Turgeon B."/>
            <person name="Goodwin S."/>
            <person name="Spatafora J."/>
            <person name="Crous P."/>
            <person name="Grigoriev I."/>
        </authorList>
    </citation>
    <scope>NUCLEOTIDE SEQUENCE</scope>
    <source>
        <strain evidence="1">ATCC 200398</strain>
    </source>
</reference>
<name>A0ACB6Q9T5_9PLEO</name>
<evidence type="ECO:0000313" key="1">
    <source>
        <dbReference type="EMBL" id="KAF2463300.1"/>
    </source>
</evidence>
<protein>
    <submittedName>
        <fullName evidence="1">Uncharacterized protein</fullName>
    </submittedName>
</protein>
<comment type="caution">
    <text evidence="1">The sequence shown here is derived from an EMBL/GenBank/DDBJ whole genome shotgun (WGS) entry which is preliminary data.</text>
</comment>